<keyword evidence="6 8" id="KW-1133">Transmembrane helix</keyword>
<feature type="transmembrane region" description="Helical" evidence="8">
    <location>
        <begin position="120"/>
        <end position="142"/>
    </location>
</feature>
<evidence type="ECO:0000259" key="9">
    <source>
        <dbReference type="Pfam" id="PF00482"/>
    </source>
</evidence>
<evidence type="ECO:0000256" key="3">
    <source>
        <dbReference type="ARBA" id="ARBA00022475"/>
    </source>
</evidence>
<evidence type="ECO:0000256" key="6">
    <source>
        <dbReference type="ARBA" id="ARBA00022989"/>
    </source>
</evidence>
<evidence type="ECO:0000256" key="8">
    <source>
        <dbReference type="SAM" id="Phobius"/>
    </source>
</evidence>
<evidence type="ECO:0000313" key="10">
    <source>
        <dbReference type="EMBL" id="OGD75033.1"/>
    </source>
</evidence>
<feature type="transmembrane region" description="Helical" evidence="8">
    <location>
        <begin position="162"/>
        <end position="190"/>
    </location>
</feature>
<feature type="transmembrane region" description="Helical" evidence="8">
    <location>
        <begin position="325"/>
        <end position="349"/>
    </location>
</feature>
<reference evidence="10 11" key="1">
    <citation type="journal article" date="2016" name="Nat. Commun.">
        <title>Thousands of microbial genomes shed light on interconnected biogeochemical processes in an aquifer system.</title>
        <authorList>
            <person name="Anantharaman K."/>
            <person name="Brown C.T."/>
            <person name="Hug L.A."/>
            <person name="Sharon I."/>
            <person name="Castelle C.J."/>
            <person name="Probst A.J."/>
            <person name="Thomas B.C."/>
            <person name="Singh A."/>
            <person name="Wilkins M.J."/>
            <person name="Karaoz U."/>
            <person name="Brodie E.L."/>
            <person name="Williams K.H."/>
            <person name="Hubbard S.S."/>
            <person name="Banfield J.F."/>
        </authorList>
    </citation>
    <scope>NUCLEOTIDE SEQUENCE [LARGE SCALE GENOMIC DNA]</scope>
</reference>
<gene>
    <name evidence="10" type="ORF">A2228_01765</name>
</gene>
<dbReference type="Pfam" id="PF00482">
    <property type="entry name" value="T2SSF"/>
    <property type="match status" value="2"/>
</dbReference>
<dbReference type="PRINTS" id="PR00812">
    <property type="entry name" value="BCTERIALGSPF"/>
</dbReference>
<dbReference type="AlphaFoldDB" id="A0A1F5F5V6"/>
<evidence type="ECO:0000256" key="7">
    <source>
        <dbReference type="ARBA" id="ARBA00023136"/>
    </source>
</evidence>
<organism evidence="10 11">
    <name type="scientific">Candidatus Collierbacteria bacterium RIFOXYA2_FULL_46_10</name>
    <dbReference type="NCBI Taxonomy" id="1817726"/>
    <lineage>
        <taxon>Bacteria</taxon>
        <taxon>Candidatus Collieribacteriota</taxon>
    </lineage>
</organism>
<dbReference type="EMBL" id="MFAK01000018">
    <property type="protein sequence ID" value="OGD75033.1"/>
    <property type="molecule type" value="Genomic_DNA"/>
</dbReference>
<dbReference type="PANTHER" id="PTHR30012:SF0">
    <property type="entry name" value="TYPE II SECRETION SYSTEM PROTEIN F-RELATED"/>
    <property type="match status" value="1"/>
</dbReference>
<keyword evidence="3" id="KW-1003">Cell membrane</keyword>
<dbReference type="Proteomes" id="UP000176191">
    <property type="component" value="Unassembled WGS sequence"/>
</dbReference>
<keyword evidence="4" id="KW-0997">Cell inner membrane</keyword>
<evidence type="ECO:0000313" key="11">
    <source>
        <dbReference type="Proteomes" id="UP000176191"/>
    </source>
</evidence>
<accession>A0A1F5F5V6</accession>
<evidence type="ECO:0000256" key="5">
    <source>
        <dbReference type="ARBA" id="ARBA00022692"/>
    </source>
</evidence>
<evidence type="ECO:0000256" key="4">
    <source>
        <dbReference type="ARBA" id="ARBA00022519"/>
    </source>
</evidence>
<comment type="subcellular location">
    <subcellularLocation>
        <location evidence="1">Cell inner membrane</location>
        <topology evidence="1">Multi-pass membrane protein</topology>
    </subcellularLocation>
</comment>
<dbReference type="GO" id="GO:0005886">
    <property type="term" value="C:plasma membrane"/>
    <property type="evidence" value="ECO:0007669"/>
    <property type="project" value="UniProtKB-SubCell"/>
</dbReference>
<dbReference type="InterPro" id="IPR003004">
    <property type="entry name" value="GspF/PilC"/>
</dbReference>
<keyword evidence="5 8" id="KW-0812">Transmembrane</keyword>
<evidence type="ECO:0000256" key="2">
    <source>
        <dbReference type="ARBA" id="ARBA00005745"/>
    </source>
</evidence>
<dbReference type="InterPro" id="IPR042094">
    <property type="entry name" value="T2SS_GspF_sf"/>
</dbReference>
<protein>
    <recommendedName>
        <fullName evidence="9">Type II secretion system protein GspF domain-containing protein</fullName>
    </recommendedName>
</protein>
<dbReference type="FunFam" id="1.20.81.30:FF:000001">
    <property type="entry name" value="Type II secretion system protein F"/>
    <property type="match status" value="1"/>
</dbReference>
<comment type="similarity">
    <text evidence="2">Belongs to the GSP F family.</text>
</comment>
<evidence type="ECO:0000256" key="1">
    <source>
        <dbReference type="ARBA" id="ARBA00004429"/>
    </source>
</evidence>
<dbReference type="InterPro" id="IPR018076">
    <property type="entry name" value="T2SS_GspF_dom"/>
</dbReference>
<proteinExistence type="inferred from homology"/>
<feature type="domain" description="Type II secretion system protein GspF" evidence="9">
    <location>
        <begin position="221"/>
        <end position="344"/>
    </location>
</feature>
<feature type="domain" description="Type II secretion system protein GspF" evidence="9">
    <location>
        <begin position="24"/>
        <end position="143"/>
    </location>
</feature>
<sequence>MIDKSKQFARVSLKGTEKLELIGSFATMISSGVSILEMVKSLAEDTKGGQRIILDEMREDLTQGKHIYVTFGKFPRVFDRVSINVIRASEAAGTLDLALRDLRSTLQKDMEFSDKIRSALMYPAFIIVVFIGILGMILTFVIPKISTVFTQLNVPLPLPTRIMIFLSDVIVKHTLWFGLGLVGVSALLYYLFSYKRKQVLEVLYRLPMISTLVMQIDVTNFARNLSVLLTSGLPITQALELVSEVVVRQRMTSLLLNTKSMVLAGRSLSEGFRSDKGALPSIVIKLVEAGEKTGTLDHSLQEISEYFDYKVTYTLKALTALLEPVMLVLVAVVVGGMMLAIIAPVYGLISQIGGN</sequence>
<keyword evidence="7 8" id="KW-0472">Membrane</keyword>
<dbReference type="PANTHER" id="PTHR30012">
    <property type="entry name" value="GENERAL SECRETION PATHWAY PROTEIN"/>
    <property type="match status" value="1"/>
</dbReference>
<comment type="caution">
    <text evidence="10">The sequence shown here is derived from an EMBL/GenBank/DDBJ whole genome shotgun (WGS) entry which is preliminary data.</text>
</comment>
<dbReference type="Gene3D" id="1.20.81.30">
    <property type="entry name" value="Type II secretion system (T2SS), domain F"/>
    <property type="match status" value="2"/>
</dbReference>
<name>A0A1F5F5V6_9BACT</name>